<evidence type="ECO:0000313" key="1">
    <source>
        <dbReference type="EMBL" id="KAJ8014762.1"/>
    </source>
</evidence>
<gene>
    <name evidence="1" type="ORF">DPEC_G00019090</name>
</gene>
<reference evidence="1" key="1">
    <citation type="submission" date="2021-05" db="EMBL/GenBank/DDBJ databases">
        <authorList>
            <person name="Pan Q."/>
            <person name="Jouanno E."/>
            <person name="Zahm M."/>
            <person name="Klopp C."/>
            <person name="Cabau C."/>
            <person name="Louis A."/>
            <person name="Berthelot C."/>
            <person name="Parey E."/>
            <person name="Roest Crollius H."/>
            <person name="Montfort J."/>
            <person name="Robinson-Rechavi M."/>
            <person name="Bouchez O."/>
            <person name="Lampietro C."/>
            <person name="Lopez Roques C."/>
            <person name="Donnadieu C."/>
            <person name="Postlethwait J."/>
            <person name="Bobe J."/>
            <person name="Dillon D."/>
            <person name="Chandos A."/>
            <person name="von Hippel F."/>
            <person name="Guiguen Y."/>
        </authorList>
    </citation>
    <scope>NUCLEOTIDE SEQUENCE</scope>
    <source>
        <strain evidence="1">YG-Jan2019</strain>
    </source>
</reference>
<dbReference type="EMBL" id="CM055729">
    <property type="protein sequence ID" value="KAJ8014762.1"/>
    <property type="molecule type" value="Genomic_DNA"/>
</dbReference>
<name>A0ACC2HFM2_DALPE</name>
<protein>
    <submittedName>
        <fullName evidence="1">Uncharacterized protein</fullName>
    </submittedName>
</protein>
<organism evidence="1 2">
    <name type="scientific">Dallia pectoralis</name>
    <name type="common">Alaska blackfish</name>
    <dbReference type="NCBI Taxonomy" id="75939"/>
    <lineage>
        <taxon>Eukaryota</taxon>
        <taxon>Metazoa</taxon>
        <taxon>Chordata</taxon>
        <taxon>Craniata</taxon>
        <taxon>Vertebrata</taxon>
        <taxon>Euteleostomi</taxon>
        <taxon>Actinopterygii</taxon>
        <taxon>Neopterygii</taxon>
        <taxon>Teleostei</taxon>
        <taxon>Protacanthopterygii</taxon>
        <taxon>Esociformes</taxon>
        <taxon>Umbridae</taxon>
        <taxon>Dallia</taxon>
    </lineage>
</organism>
<proteinExistence type="predicted"/>
<dbReference type="Proteomes" id="UP001157502">
    <property type="component" value="Chromosome 2"/>
</dbReference>
<comment type="caution">
    <text evidence="1">The sequence shown here is derived from an EMBL/GenBank/DDBJ whole genome shotgun (WGS) entry which is preliminary data.</text>
</comment>
<sequence>MGTTPGALVLCRQRPALWLSADSPSTTSQPPPRAGCLTPLGDLRVLKVDFAQVTILFGDKILTPFNDILTCLSIKTEEMGARVLEVEGNSLSRNRAQLPFDGVGPRAPTPNKTNASAERTLAVESRVARH</sequence>
<evidence type="ECO:0000313" key="2">
    <source>
        <dbReference type="Proteomes" id="UP001157502"/>
    </source>
</evidence>
<keyword evidence="2" id="KW-1185">Reference proteome</keyword>
<accession>A0ACC2HFM2</accession>